<dbReference type="EMBL" id="JAALHA020000001">
    <property type="protein sequence ID" value="MDR9893829.1"/>
    <property type="molecule type" value="Genomic_DNA"/>
</dbReference>
<reference evidence="4" key="1">
    <citation type="journal article" date="2021" name="Science">
        <title>Hunting the eagle killer: A cyanobacterial neurotoxin causes vacuolar myelinopathy.</title>
        <authorList>
            <person name="Breinlinger S."/>
            <person name="Phillips T.J."/>
            <person name="Haram B.N."/>
            <person name="Mares J."/>
            <person name="Martinez Yerena J.A."/>
            <person name="Hrouzek P."/>
            <person name="Sobotka R."/>
            <person name="Henderson W.M."/>
            <person name="Schmieder P."/>
            <person name="Williams S.M."/>
            <person name="Lauderdale J.D."/>
            <person name="Wilde H.D."/>
            <person name="Gerrin W."/>
            <person name="Kust A."/>
            <person name="Washington J.W."/>
            <person name="Wagner C."/>
            <person name="Geier B."/>
            <person name="Liebeke M."/>
            <person name="Enke H."/>
            <person name="Niedermeyer T.H.J."/>
            <person name="Wilde S.B."/>
        </authorList>
    </citation>
    <scope>NUCLEOTIDE SEQUENCE [LARGE SCALE GENOMIC DNA]</scope>
    <source>
        <strain evidence="4">Thurmond2011</strain>
    </source>
</reference>
<dbReference type="AlphaFoldDB" id="A0AAP5I4W3"/>
<dbReference type="RefSeq" id="WP_208346088.1">
    <property type="nucleotide sequence ID" value="NZ_CAWQFN010000861.1"/>
</dbReference>
<feature type="compositionally biased region" description="Basic and acidic residues" evidence="1">
    <location>
        <begin position="39"/>
        <end position="55"/>
    </location>
</feature>
<feature type="region of interest" description="Disordered" evidence="1">
    <location>
        <begin position="20"/>
        <end position="72"/>
    </location>
</feature>
<evidence type="ECO:0000256" key="2">
    <source>
        <dbReference type="SAM" id="Phobius"/>
    </source>
</evidence>
<organism evidence="3 4">
    <name type="scientific">Aetokthonos hydrillicola Thurmond2011</name>
    <dbReference type="NCBI Taxonomy" id="2712845"/>
    <lineage>
        <taxon>Bacteria</taxon>
        <taxon>Bacillati</taxon>
        <taxon>Cyanobacteriota</taxon>
        <taxon>Cyanophyceae</taxon>
        <taxon>Nostocales</taxon>
        <taxon>Hapalosiphonaceae</taxon>
        <taxon>Aetokthonos</taxon>
    </lineage>
</organism>
<feature type="compositionally biased region" description="Low complexity" evidence="1">
    <location>
        <begin position="214"/>
        <end position="231"/>
    </location>
</feature>
<evidence type="ECO:0000256" key="1">
    <source>
        <dbReference type="SAM" id="MobiDB-lite"/>
    </source>
</evidence>
<sequence length="231" mass="26171">MAFARKSDVSATGSWFQTAIRNRRNRRSTTSSGKLVRSPIRETSPRRELSLDHPRAPLAPHKQQMEQLPHRRGKIATQTNLRKPSRTVLPSNQISSEEALPSIPVMPNSESVPLWLIKLYSIHRYSSIVVFFLVTVTLVIYGWTVYSQQLWSQAYRKLQNLQHHERQLATTNEILKEKMAQEAQRPVAGLVSPSPKGTIFLNPAPVGSKRILPNTTQNSQTQQETANPLGY</sequence>
<gene>
    <name evidence="3" type="ORF">G7B40_004470</name>
</gene>
<dbReference type="Proteomes" id="UP000667802">
    <property type="component" value="Unassembled WGS sequence"/>
</dbReference>
<keyword evidence="4" id="KW-1185">Reference proteome</keyword>
<keyword evidence="2" id="KW-0812">Transmembrane</keyword>
<proteinExistence type="predicted"/>
<protein>
    <recommendedName>
        <fullName evidence="5">Cell division protein FtsL</fullName>
    </recommendedName>
</protein>
<keyword evidence="2" id="KW-0472">Membrane</keyword>
<feature type="region of interest" description="Disordered" evidence="1">
    <location>
        <begin position="208"/>
        <end position="231"/>
    </location>
</feature>
<evidence type="ECO:0000313" key="3">
    <source>
        <dbReference type="EMBL" id="MDR9893829.1"/>
    </source>
</evidence>
<feature type="transmembrane region" description="Helical" evidence="2">
    <location>
        <begin position="125"/>
        <end position="146"/>
    </location>
</feature>
<name>A0AAP5I4W3_9CYAN</name>
<accession>A0AAP5I4W3</accession>
<evidence type="ECO:0000313" key="4">
    <source>
        <dbReference type="Proteomes" id="UP000667802"/>
    </source>
</evidence>
<keyword evidence="2" id="KW-1133">Transmembrane helix</keyword>
<comment type="caution">
    <text evidence="3">The sequence shown here is derived from an EMBL/GenBank/DDBJ whole genome shotgun (WGS) entry which is preliminary data.</text>
</comment>
<evidence type="ECO:0008006" key="5">
    <source>
        <dbReference type="Google" id="ProtNLM"/>
    </source>
</evidence>